<keyword evidence="3" id="KW-0223">Dioxygenase</keyword>
<dbReference type="EMBL" id="FJOG01000012">
    <property type="protein sequence ID" value="CZR58754.1"/>
    <property type="molecule type" value="Genomic_DNA"/>
</dbReference>
<evidence type="ECO:0000313" key="4">
    <source>
        <dbReference type="Proteomes" id="UP000184330"/>
    </source>
</evidence>
<accession>A0A1L7X156</accession>
<feature type="domain" description="Fe2OG dioxygenase" evidence="2">
    <location>
        <begin position="84"/>
        <end position="179"/>
    </location>
</feature>
<dbReference type="GO" id="GO:0051213">
    <property type="term" value="F:dioxygenase activity"/>
    <property type="evidence" value="ECO:0007669"/>
    <property type="project" value="UniProtKB-KW"/>
</dbReference>
<evidence type="ECO:0000259" key="2">
    <source>
        <dbReference type="PROSITE" id="PS51471"/>
    </source>
</evidence>
<reference evidence="3 4" key="1">
    <citation type="submission" date="2016-03" db="EMBL/GenBank/DDBJ databases">
        <authorList>
            <person name="Ploux O."/>
        </authorList>
    </citation>
    <scope>NUCLEOTIDE SEQUENCE [LARGE SCALE GENOMIC DNA]</scope>
    <source>
        <strain evidence="3 4">UAMH 11012</strain>
    </source>
</reference>
<dbReference type="OrthoDB" id="288590at2759"/>
<name>A0A1L7X156_9HELO</name>
<dbReference type="Gene3D" id="2.60.120.330">
    <property type="entry name" value="B-lactam Antibiotic, Isopenicillin N Synthase, Chain"/>
    <property type="match status" value="2"/>
</dbReference>
<dbReference type="InterPro" id="IPR027443">
    <property type="entry name" value="IPNS-like_sf"/>
</dbReference>
<sequence length="193" mass="22312">MKKNEYNRGYERHCSQILEPGTTSESKEGLYPGEHLPVDHPRVVRRDYNCGPNLWPKSLGEEFEKVCTEYWCAMRRPYRQFTLHPLPPTRTTSPLDRGIGAHRDFGCITLLIQDSVRGLQVFDTTTNSWVDVKPVPGAYVMNLGNLTMKWTNGRYMSNLYRVMNFSKRDRYSIPFFFSGNPNYGFDVLPGCEA</sequence>
<keyword evidence="3" id="KW-0560">Oxidoreductase</keyword>
<evidence type="ECO:0000256" key="1">
    <source>
        <dbReference type="ARBA" id="ARBA00008056"/>
    </source>
</evidence>
<proteinExistence type="inferred from homology"/>
<organism evidence="3 4">
    <name type="scientific">Phialocephala subalpina</name>
    <dbReference type="NCBI Taxonomy" id="576137"/>
    <lineage>
        <taxon>Eukaryota</taxon>
        <taxon>Fungi</taxon>
        <taxon>Dikarya</taxon>
        <taxon>Ascomycota</taxon>
        <taxon>Pezizomycotina</taxon>
        <taxon>Leotiomycetes</taxon>
        <taxon>Helotiales</taxon>
        <taxon>Mollisiaceae</taxon>
        <taxon>Phialocephala</taxon>
        <taxon>Phialocephala fortinii species complex</taxon>
    </lineage>
</organism>
<dbReference type="AlphaFoldDB" id="A0A1L7X156"/>
<dbReference type="STRING" id="576137.A0A1L7X156"/>
<dbReference type="Pfam" id="PF03171">
    <property type="entry name" value="2OG-FeII_Oxy"/>
    <property type="match status" value="1"/>
</dbReference>
<gene>
    <name evidence="3" type="ORF">PAC_08646</name>
</gene>
<dbReference type="InterPro" id="IPR044861">
    <property type="entry name" value="IPNS-like_FE2OG_OXY"/>
</dbReference>
<comment type="similarity">
    <text evidence="1">Belongs to the iron/ascorbate-dependent oxidoreductase family.</text>
</comment>
<dbReference type="InterPro" id="IPR005123">
    <property type="entry name" value="Oxoglu/Fe-dep_dioxygenase_dom"/>
</dbReference>
<dbReference type="InterPro" id="IPR050231">
    <property type="entry name" value="Iron_ascorbate_oxido_reductase"/>
</dbReference>
<dbReference type="Proteomes" id="UP000184330">
    <property type="component" value="Unassembled WGS sequence"/>
</dbReference>
<evidence type="ECO:0000313" key="3">
    <source>
        <dbReference type="EMBL" id="CZR58754.1"/>
    </source>
</evidence>
<keyword evidence="4" id="KW-1185">Reference proteome</keyword>
<dbReference type="SUPFAM" id="SSF51197">
    <property type="entry name" value="Clavaminate synthase-like"/>
    <property type="match status" value="1"/>
</dbReference>
<dbReference type="PROSITE" id="PS51471">
    <property type="entry name" value="FE2OG_OXY"/>
    <property type="match status" value="1"/>
</dbReference>
<protein>
    <submittedName>
        <fullName evidence="3">Related to isopenicillin N synthase and related dioxygenases</fullName>
    </submittedName>
</protein>
<dbReference type="PANTHER" id="PTHR47990">
    <property type="entry name" value="2-OXOGLUTARATE (2OG) AND FE(II)-DEPENDENT OXYGENASE SUPERFAMILY PROTEIN-RELATED"/>
    <property type="match status" value="1"/>
</dbReference>